<dbReference type="NCBIfam" id="TIGR00945">
    <property type="entry name" value="tatC"/>
    <property type="match status" value="1"/>
</dbReference>
<gene>
    <name evidence="7 8" type="primary">tatC</name>
    <name evidence="8" type="ORF">L2K70_16550</name>
</gene>
<comment type="similarity">
    <text evidence="7">Belongs to the TatC family.</text>
</comment>
<dbReference type="RefSeq" id="WP_236403724.1">
    <property type="nucleotide sequence ID" value="NZ_JAKJHZ010000010.1"/>
</dbReference>
<feature type="transmembrane region" description="Helical" evidence="7">
    <location>
        <begin position="215"/>
        <end position="231"/>
    </location>
</feature>
<dbReference type="HAMAP" id="MF_00902">
    <property type="entry name" value="TatC"/>
    <property type="match status" value="1"/>
</dbReference>
<dbReference type="Proteomes" id="UP001201161">
    <property type="component" value="Unassembled WGS sequence"/>
</dbReference>
<dbReference type="PANTHER" id="PTHR30371">
    <property type="entry name" value="SEC-INDEPENDENT PROTEIN TRANSLOCASE PROTEIN TATC"/>
    <property type="match status" value="1"/>
</dbReference>
<dbReference type="EMBL" id="JAKJHZ010000010">
    <property type="protein sequence ID" value="MCF6379224.1"/>
    <property type="molecule type" value="Genomic_DNA"/>
</dbReference>
<keyword evidence="7" id="KW-1003">Cell membrane</keyword>
<dbReference type="InterPro" id="IPR002033">
    <property type="entry name" value="TatC"/>
</dbReference>
<keyword evidence="4 7" id="KW-1133">Transmembrane helix</keyword>
<accession>A0ABS9HF99</accession>
<evidence type="ECO:0000313" key="9">
    <source>
        <dbReference type="Proteomes" id="UP001201161"/>
    </source>
</evidence>
<comment type="subunit">
    <text evidence="7">The Tat system comprises two distinct complexes: a TatABC complex, containing multiple copies of TatA, TatB and TatC subunits, and a separate TatA complex, containing only TatA subunits. Substrates initially bind to the TatABC complex, which probably triggers association of the separate TatA complex to form the active translocon.</text>
</comment>
<keyword evidence="2 7" id="KW-0812">Transmembrane</keyword>
<comment type="caution">
    <text evidence="8">The sequence shown here is derived from an EMBL/GenBank/DDBJ whole genome shotgun (WGS) entry which is preliminary data.</text>
</comment>
<evidence type="ECO:0000256" key="5">
    <source>
        <dbReference type="ARBA" id="ARBA00023010"/>
    </source>
</evidence>
<name>A0ABS9HF99_9ACTN</name>
<keyword evidence="9" id="KW-1185">Reference proteome</keyword>
<keyword evidence="5 7" id="KW-0811">Translocation</keyword>
<sequence>MSIATAVNVLRIAPSRPGSTPGSMSLADHLREARARLIRCALVLVAAFFVALPFYDQLLALVLGPYNQAQTLIGADTVSTAYVAGATGPLMLNLKLCGTAALVAASPYWLWQAWSFVVPGLLEREKRWSKVFAAVAGPLFIAGVALGYYVLPKGLGVLIGFTPAGMENLVEFGDYFSFFSRMLLVFGLAVEIPFFLVLLNLAGVVTGAQLGRHRSVILMAAVIFAAVATPSTDPFSMLMLAIPMMVLFILAEVVTRAIDRRRASRALAHVAPSVVDRTED</sequence>
<dbReference type="PRINTS" id="PR01840">
    <property type="entry name" value="TATCFAMILY"/>
</dbReference>
<evidence type="ECO:0000256" key="6">
    <source>
        <dbReference type="ARBA" id="ARBA00023136"/>
    </source>
</evidence>
<reference evidence="8 9" key="1">
    <citation type="submission" date="2022-01" db="EMBL/GenBank/DDBJ databases">
        <title>Nocardioides sp. nov., an actinomycete isolated from mining soil.</title>
        <authorList>
            <person name="Liu L."/>
        </authorList>
    </citation>
    <scope>NUCLEOTIDE SEQUENCE [LARGE SCALE GENOMIC DNA]</scope>
    <source>
        <strain evidence="8 9">KLBMP 9356</strain>
    </source>
</reference>
<keyword evidence="6 7" id="KW-0472">Membrane</keyword>
<comment type="subcellular location">
    <subcellularLocation>
        <location evidence="7">Cell membrane</location>
        <topology evidence="7">Multi-pass membrane protein</topology>
    </subcellularLocation>
    <subcellularLocation>
        <location evidence="1">Membrane</location>
        <topology evidence="1">Multi-pass membrane protein</topology>
    </subcellularLocation>
</comment>
<organism evidence="8 9">
    <name type="scientific">Nocardioides potassii</name>
    <dbReference type="NCBI Taxonomy" id="2911371"/>
    <lineage>
        <taxon>Bacteria</taxon>
        <taxon>Bacillati</taxon>
        <taxon>Actinomycetota</taxon>
        <taxon>Actinomycetes</taxon>
        <taxon>Propionibacteriales</taxon>
        <taxon>Nocardioidaceae</taxon>
        <taxon>Nocardioides</taxon>
    </lineage>
</organism>
<proteinExistence type="inferred from homology"/>
<dbReference type="Pfam" id="PF00902">
    <property type="entry name" value="TatC"/>
    <property type="match status" value="1"/>
</dbReference>
<evidence type="ECO:0000256" key="2">
    <source>
        <dbReference type="ARBA" id="ARBA00022692"/>
    </source>
</evidence>
<evidence type="ECO:0000256" key="1">
    <source>
        <dbReference type="ARBA" id="ARBA00004141"/>
    </source>
</evidence>
<dbReference type="PANTHER" id="PTHR30371:SF0">
    <property type="entry name" value="SEC-INDEPENDENT PROTEIN TRANSLOCASE PROTEIN TATC, CHLOROPLASTIC-RELATED"/>
    <property type="match status" value="1"/>
</dbReference>
<comment type="function">
    <text evidence="7">Part of the twin-arginine translocation (Tat) system that transports large folded proteins containing a characteristic twin-arginine motif in their signal peptide across membranes. Together with TatB, TatC is part of a receptor directly interacting with Tat signal peptides.</text>
</comment>
<evidence type="ECO:0000313" key="8">
    <source>
        <dbReference type="EMBL" id="MCF6379224.1"/>
    </source>
</evidence>
<keyword evidence="7" id="KW-0813">Transport</keyword>
<feature type="transmembrane region" description="Helical" evidence="7">
    <location>
        <begin position="131"/>
        <end position="151"/>
    </location>
</feature>
<evidence type="ECO:0000256" key="3">
    <source>
        <dbReference type="ARBA" id="ARBA00022927"/>
    </source>
</evidence>
<evidence type="ECO:0000256" key="4">
    <source>
        <dbReference type="ARBA" id="ARBA00022989"/>
    </source>
</evidence>
<keyword evidence="3 7" id="KW-0653">Protein transport</keyword>
<protein>
    <recommendedName>
        <fullName evidence="7">Sec-independent protein translocase protein TatC</fullName>
    </recommendedName>
</protein>
<feature type="transmembrane region" description="Helical" evidence="7">
    <location>
        <begin position="237"/>
        <end position="255"/>
    </location>
</feature>
<feature type="transmembrane region" description="Helical" evidence="7">
    <location>
        <begin position="37"/>
        <end position="55"/>
    </location>
</feature>
<evidence type="ECO:0000256" key="7">
    <source>
        <dbReference type="HAMAP-Rule" id="MF_00902"/>
    </source>
</evidence>
<feature type="transmembrane region" description="Helical" evidence="7">
    <location>
        <begin position="92"/>
        <end position="111"/>
    </location>
</feature>
<feature type="transmembrane region" description="Helical" evidence="7">
    <location>
        <begin position="178"/>
        <end position="203"/>
    </location>
</feature>